<name>A0ABT8KHG3_9BACT</name>
<protein>
    <recommendedName>
        <fullName evidence="4">DUF4178 domain-containing protein</fullName>
    </recommendedName>
</protein>
<reference evidence="2" key="1">
    <citation type="submission" date="2023-06" db="EMBL/GenBank/DDBJ databases">
        <title>Genomic of Parafulvivirga corallium.</title>
        <authorList>
            <person name="Wang G."/>
        </authorList>
    </citation>
    <scope>NUCLEOTIDE SEQUENCE</scope>
    <source>
        <strain evidence="2">BMA10</strain>
    </source>
</reference>
<feature type="transmembrane region" description="Helical" evidence="1">
    <location>
        <begin position="6"/>
        <end position="24"/>
    </location>
</feature>
<dbReference type="EMBL" id="JAUJEA010000001">
    <property type="protein sequence ID" value="MDN5200166.1"/>
    <property type="molecule type" value="Genomic_DNA"/>
</dbReference>
<feature type="transmembrane region" description="Helical" evidence="1">
    <location>
        <begin position="197"/>
        <end position="215"/>
    </location>
</feature>
<dbReference type="RefSeq" id="WP_346750192.1">
    <property type="nucleotide sequence ID" value="NZ_JAUJEA010000001.1"/>
</dbReference>
<proteinExistence type="predicted"/>
<accession>A0ABT8KHG3</accession>
<keyword evidence="1" id="KW-0472">Membrane</keyword>
<gene>
    <name evidence="2" type="ORF">QQ008_02310</name>
</gene>
<feature type="transmembrane region" description="Helical" evidence="1">
    <location>
        <begin position="289"/>
        <end position="310"/>
    </location>
</feature>
<evidence type="ECO:0000256" key="1">
    <source>
        <dbReference type="SAM" id="Phobius"/>
    </source>
</evidence>
<dbReference type="Proteomes" id="UP001172082">
    <property type="component" value="Unassembled WGS sequence"/>
</dbReference>
<evidence type="ECO:0008006" key="4">
    <source>
        <dbReference type="Google" id="ProtNLM"/>
    </source>
</evidence>
<evidence type="ECO:0000313" key="2">
    <source>
        <dbReference type="EMBL" id="MDN5200166.1"/>
    </source>
</evidence>
<evidence type="ECO:0000313" key="3">
    <source>
        <dbReference type="Proteomes" id="UP001172082"/>
    </source>
</evidence>
<keyword evidence="1" id="KW-1133">Transmembrane helix</keyword>
<keyword evidence="1" id="KW-0812">Transmembrane</keyword>
<comment type="caution">
    <text evidence="2">The sequence shown here is derived from an EMBL/GenBank/DDBJ whole genome shotgun (WGS) entry which is preliminary data.</text>
</comment>
<organism evidence="2 3">
    <name type="scientific">Splendidivirga corallicola</name>
    <dbReference type="NCBI Taxonomy" id="3051826"/>
    <lineage>
        <taxon>Bacteria</taxon>
        <taxon>Pseudomonadati</taxon>
        <taxon>Bacteroidota</taxon>
        <taxon>Cytophagia</taxon>
        <taxon>Cytophagales</taxon>
        <taxon>Splendidivirgaceae</taxon>
        <taxon>Splendidivirga</taxon>
    </lineage>
</organism>
<keyword evidence="3" id="KW-1185">Reference proteome</keyword>
<sequence>MFGTLLTIIGTASSIAFGIYAVFVHKNSKKKVSLYFQRNSCFCLFSNEVKRLNIDFNYNKKPLSNSLILLNAEIVNNGQFDIDKNRIYQPLSINSNKNYKWLETTIIRSPNGASTKIEIEDDNNVLVRWDLLKRNESIEIESLAEVIESDKGYSEREKAIDFFHGLSFDFRITDLNTIKKDNIYQESIKRTNRRRNMYWVIASIFLITGITLILIPQMSTIFKVPKFVYNIDSENKKKFVEIIPTLSKDSLVIKNEIDSEIRLSTKEFNNSHGINKIKIHVHEKTESKLAFIFSGAAYTLISAFFIWSAWKQTKTIKQLRTQKFPVNN</sequence>